<evidence type="ECO:0000313" key="4">
    <source>
        <dbReference type="Proteomes" id="UP000887560"/>
    </source>
</evidence>
<dbReference type="GO" id="GO:0042302">
    <property type="term" value="F:structural constituent of cuticle"/>
    <property type="evidence" value="ECO:0007669"/>
    <property type="project" value="InterPro"/>
</dbReference>
<keyword evidence="4" id="KW-1185">Reference proteome</keyword>
<sequence length="106" mass="10946">MSIPLSSLYFQQMGSSLQGELDFCKSRSGNIWQEVTRTQVLSAPSRGPRSTRAASTSGAGPPPTVLLAEPCQTCEAPIHGQPGPRGPPGSDGKEGEPGIDGDGGPR</sequence>
<protein>
    <submittedName>
        <fullName evidence="5">Nematode cuticle collagen N-terminal domain-containing protein</fullName>
    </submittedName>
</protein>
<name>A0A915PEJ9_9BILA</name>
<reference evidence="5" key="1">
    <citation type="submission" date="2022-11" db="UniProtKB">
        <authorList>
            <consortium name="WormBaseParasite"/>
        </authorList>
    </citation>
    <scope>IDENTIFICATION</scope>
</reference>
<evidence type="ECO:0000313" key="5">
    <source>
        <dbReference type="WBParaSite" id="scf7180000424398.g12989"/>
    </source>
</evidence>
<organism evidence="4 5">
    <name type="scientific">Meloidogyne floridensis</name>
    <dbReference type="NCBI Taxonomy" id="298350"/>
    <lineage>
        <taxon>Eukaryota</taxon>
        <taxon>Metazoa</taxon>
        <taxon>Ecdysozoa</taxon>
        <taxon>Nematoda</taxon>
        <taxon>Chromadorea</taxon>
        <taxon>Rhabditida</taxon>
        <taxon>Tylenchina</taxon>
        <taxon>Tylenchomorpha</taxon>
        <taxon>Tylenchoidea</taxon>
        <taxon>Meloidogynidae</taxon>
        <taxon>Meloidogyninae</taxon>
        <taxon>Meloidogyne</taxon>
    </lineage>
</organism>
<dbReference type="Proteomes" id="UP000887560">
    <property type="component" value="Unplaced"/>
</dbReference>
<accession>A0A915PEJ9</accession>
<evidence type="ECO:0000259" key="3">
    <source>
        <dbReference type="Pfam" id="PF01484"/>
    </source>
</evidence>
<dbReference type="Pfam" id="PF01484">
    <property type="entry name" value="Col_cuticle_N"/>
    <property type="match status" value="1"/>
</dbReference>
<proteinExistence type="predicted"/>
<feature type="region of interest" description="Disordered" evidence="2">
    <location>
        <begin position="39"/>
        <end position="106"/>
    </location>
</feature>
<dbReference type="InterPro" id="IPR002486">
    <property type="entry name" value="Col_cuticle_N"/>
</dbReference>
<evidence type="ECO:0000256" key="2">
    <source>
        <dbReference type="SAM" id="MobiDB-lite"/>
    </source>
</evidence>
<keyword evidence="1" id="KW-0677">Repeat</keyword>
<evidence type="ECO:0000256" key="1">
    <source>
        <dbReference type="ARBA" id="ARBA00022737"/>
    </source>
</evidence>
<dbReference type="AlphaFoldDB" id="A0A915PEJ9"/>
<dbReference type="WBParaSite" id="scf7180000424398.g12989">
    <property type="protein sequence ID" value="scf7180000424398.g12989"/>
    <property type="gene ID" value="scf7180000424398.g12989"/>
</dbReference>
<feature type="domain" description="Nematode cuticle collagen N-terminal" evidence="3">
    <location>
        <begin position="2"/>
        <end position="35"/>
    </location>
</feature>